<dbReference type="PROSITE" id="PS50088">
    <property type="entry name" value="ANK_REPEAT"/>
    <property type="match status" value="9"/>
</dbReference>
<dbReference type="OrthoDB" id="20872at2759"/>
<feature type="repeat" description="ANK" evidence="3">
    <location>
        <begin position="481"/>
        <end position="505"/>
    </location>
</feature>
<feature type="repeat" description="ANK" evidence="3">
    <location>
        <begin position="315"/>
        <end position="347"/>
    </location>
</feature>
<dbReference type="PROSITE" id="PS50297">
    <property type="entry name" value="ANK_REP_REGION"/>
    <property type="match status" value="8"/>
</dbReference>
<dbReference type="Pfam" id="PF00023">
    <property type="entry name" value="Ank"/>
    <property type="match status" value="1"/>
</dbReference>
<evidence type="ECO:0000256" key="1">
    <source>
        <dbReference type="ARBA" id="ARBA00022737"/>
    </source>
</evidence>
<dbReference type="AlphaFoldDB" id="A0A9P8QIP2"/>
<gene>
    <name evidence="4" type="ORF">Trco_003383</name>
</gene>
<dbReference type="PANTHER" id="PTHR24198">
    <property type="entry name" value="ANKYRIN REPEAT AND PROTEIN KINASE DOMAIN-CONTAINING PROTEIN"/>
    <property type="match status" value="1"/>
</dbReference>
<organism evidence="4 5">
    <name type="scientific">Trichoderma cornu-damae</name>
    <dbReference type="NCBI Taxonomy" id="654480"/>
    <lineage>
        <taxon>Eukaryota</taxon>
        <taxon>Fungi</taxon>
        <taxon>Dikarya</taxon>
        <taxon>Ascomycota</taxon>
        <taxon>Pezizomycotina</taxon>
        <taxon>Sordariomycetes</taxon>
        <taxon>Hypocreomycetidae</taxon>
        <taxon>Hypocreales</taxon>
        <taxon>Hypocreaceae</taxon>
        <taxon>Trichoderma</taxon>
    </lineage>
</organism>
<feature type="repeat" description="ANK" evidence="3">
    <location>
        <begin position="249"/>
        <end position="281"/>
    </location>
</feature>
<feature type="repeat" description="ANK" evidence="3">
    <location>
        <begin position="216"/>
        <end position="248"/>
    </location>
</feature>
<dbReference type="PRINTS" id="PR01415">
    <property type="entry name" value="ANKYRIN"/>
</dbReference>
<feature type="repeat" description="ANK" evidence="3">
    <location>
        <begin position="348"/>
        <end position="380"/>
    </location>
</feature>
<sequence length="643" mass="70458">MAKAELIIVPIEILTMIGRLLTDQSDMAALARTCRLFNELFDNILYRHNVENENASCLKWAATKDNMKTLIKAIKAGARLEDHRDLICVAATNGSEEVTEALLLTPGLDLMAENHQGKTPLALAATFGHTDVFKKLVEHGADISVESSDGWTPMCLACCHGRFDIVKLLLEDYGASMECDRKDGWSALRCAANYGHTNIMSCLLERGADVNVECNTGWTPMHAAADGGFTDAVRMLLDYGSDPEFADQMGWTPLTIAADNAGHDTVLLLLEYGANIEQRCTNMWTALCLAADRGDLRMIKILLDNGANIAVWALRGLFPLSLAAAKGHRRAVDLLLNHGADIHKATHKGWTPLITAADGGHATTVKLLIERGANIETKSTAGLTALFCAINREHAKIVAILLAYGANCMTTSATGWTPGIKAADLGSLRIIEHLIKIPAFDVDYRDKTGRSAFFYAALRGHTGIVKRLLPLTAMANGRDRYGTTPIFAAARNGHRDVVQVLIEEGYANFQERDFLGCTLFTSAQRSMNKQLISYLQRYMQEARIEIQLNDPTSKLPGHEYDSSKCLCDVCCRSSVHYQQSYVCSSCNRLIICQECIIADKTCGDREHAWRAHQCSSNGNFGVTPDYFAAEASVAIRAKLIAHS</sequence>
<feature type="repeat" description="ANK" evidence="3">
    <location>
        <begin position="116"/>
        <end position="148"/>
    </location>
</feature>
<dbReference type="Proteomes" id="UP000827724">
    <property type="component" value="Unassembled WGS sequence"/>
</dbReference>
<evidence type="ECO:0000313" key="4">
    <source>
        <dbReference type="EMBL" id="KAH6607070.1"/>
    </source>
</evidence>
<dbReference type="SMART" id="SM00248">
    <property type="entry name" value="ANK"/>
    <property type="match status" value="13"/>
</dbReference>
<evidence type="ECO:0000256" key="3">
    <source>
        <dbReference type="PROSITE-ProRule" id="PRU00023"/>
    </source>
</evidence>
<proteinExistence type="predicted"/>
<protein>
    <submittedName>
        <fullName evidence="4">Ankyrin repeat-containing domain</fullName>
    </submittedName>
</protein>
<keyword evidence="1" id="KW-0677">Repeat</keyword>
<feature type="repeat" description="ANK" evidence="3">
    <location>
        <begin position="183"/>
        <end position="215"/>
    </location>
</feature>
<dbReference type="InterPro" id="IPR002110">
    <property type="entry name" value="Ankyrin_rpt"/>
</dbReference>
<dbReference type="SUPFAM" id="SSF48403">
    <property type="entry name" value="Ankyrin repeat"/>
    <property type="match status" value="2"/>
</dbReference>
<keyword evidence="2 3" id="KW-0040">ANK repeat</keyword>
<dbReference type="Pfam" id="PF12796">
    <property type="entry name" value="Ank_2"/>
    <property type="match status" value="4"/>
</dbReference>
<name>A0A9P8QIP2_9HYPO</name>
<keyword evidence="5" id="KW-1185">Reference proteome</keyword>
<accession>A0A9P8QIP2</accession>
<feature type="repeat" description="ANK" evidence="3">
    <location>
        <begin position="282"/>
        <end position="309"/>
    </location>
</feature>
<dbReference type="InterPro" id="IPR036770">
    <property type="entry name" value="Ankyrin_rpt-contain_sf"/>
</dbReference>
<evidence type="ECO:0000313" key="5">
    <source>
        <dbReference type="Proteomes" id="UP000827724"/>
    </source>
</evidence>
<evidence type="ECO:0000256" key="2">
    <source>
        <dbReference type="ARBA" id="ARBA00023043"/>
    </source>
</evidence>
<reference evidence="4" key="1">
    <citation type="submission" date="2021-08" db="EMBL/GenBank/DDBJ databases">
        <title>Chromosome-Level Trichoderma cornu-damae using Hi-C Data.</title>
        <authorList>
            <person name="Kim C.S."/>
        </authorList>
    </citation>
    <scope>NUCLEOTIDE SEQUENCE</scope>
    <source>
        <strain evidence="4">KA19-0412C</strain>
    </source>
</reference>
<dbReference type="EMBL" id="JAIWOZ010000003">
    <property type="protein sequence ID" value="KAH6607070.1"/>
    <property type="molecule type" value="Genomic_DNA"/>
</dbReference>
<comment type="caution">
    <text evidence="4">The sequence shown here is derived from an EMBL/GenBank/DDBJ whole genome shotgun (WGS) entry which is preliminary data.</text>
</comment>
<dbReference type="Gene3D" id="1.25.40.20">
    <property type="entry name" value="Ankyrin repeat-containing domain"/>
    <property type="match status" value="3"/>
</dbReference>
<dbReference type="PANTHER" id="PTHR24198:SF165">
    <property type="entry name" value="ANKYRIN REPEAT-CONTAINING PROTEIN-RELATED"/>
    <property type="match status" value="1"/>
</dbReference>
<feature type="repeat" description="ANK" evidence="3">
    <location>
        <begin position="448"/>
        <end position="480"/>
    </location>
</feature>